<organism evidence="2 3">
    <name type="scientific">Stephania japonica</name>
    <dbReference type="NCBI Taxonomy" id="461633"/>
    <lineage>
        <taxon>Eukaryota</taxon>
        <taxon>Viridiplantae</taxon>
        <taxon>Streptophyta</taxon>
        <taxon>Embryophyta</taxon>
        <taxon>Tracheophyta</taxon>
        <taxon>Spermatophyta</taxon>
        <taxon>Magnoliopsida</taxon>
        <taxon>Ranunculales</taxon>
        <taxon>Menispermaceae</taxon>
        <taxon>Menispermoideae</taxon>
        <taxon>Cissampelideae</taxon>
        <taxon>Stephania</taxon>
    </lineage>
</organism>
<dbReference type="AlphaFoldDB" id="A0AAP0EVH0"/>
<evidence type="ECO:0000313" key="2">
    <source>
        <dbReference type="EMBL" id="KAK9095739.1"/>
    </source>
</evidence>
<evidence type="ECO:0000313" key="3">
    <source>
        <dbReference type="Proteomes" id="UP001417504"/>
    </source>
</evidence>
<dbReference type="SUPFAM" id="SSF48150">
    <property type="entry name" value="DNA-glycosylase"/>
    <property type="match status" value="1"/>
</dbReference>
<dbReference type="GO" id="GO:0005634">
    <property type="term" value="C:nucleus"/>
    <property type="evidence" value="ECO:0007669"/>
    <property type="project" value="TreeGrafter"/>
</dbReference>
<gene>
    <name evidence="2" type="ORF">Sjap_021236</name>
</gene>
<proteinExistence type="predicted"/>
<dbReference type="InterPro" id="IPR011257">
    <property type="entry name" value="DNA_glycosylase"/>
</dbReference>
<sequence length="428" mass="48414">MGREEGEWECVASIAVPGSFDLEKAVCSHGLFMMAPNRWDPSTRALMRPLRLSDSSLSVMSRISSSSSSSSSCLNLQVLNATLPPPRRRISPQDRGWLQSQVERMLRLSDAEERNLKEFHRIHPEAKARGFARVFRSPTLFEDMVKCILLCNCQWPRTLTMAKALCQFQLDLKSATSKTNEDFLLVVPSTPAATREPTTTTTTTSRRRKRSSPPKLNHTTTTTTTTDTDHQPPMPSTSDHETIGIGDFPTPEELANIDPNVLGRRCNLGYRAPRIVKLAQSITRGEFQLQQLQQQEEEEEALLHGPSSTLVYDRLAKQLMKIDGFGPFTCANVLVCMGFYQVIPIDTETIRHIKTVHAPSCTTKTVQNDVHKVYAKYAPFQFLAYWSELWEFYEKWFGKTSDMPSSSYHLITASNMKASKHKKTNNHI</sequence>
<dbReference type="InterPro" id="IPR052054">
    <property type="entry name" value="Oxidative_DNA_repair_enzyme"/>
</dbReference>
<dbReference type="PANTHER" id="PTHR10242">
    <property type="entry name" value="8-OXOGUANINE DNA GLYCOSYLASE"/>
    <property type="match status" value="1"/>
</dbReference>
<dbReference type="Gene3D" id="1.10.340.30">
    <property type="entry name" value="Hypothetical protein, domain 2"/>
    <property type="match status" value="1"/>
</dbReference>
<protein>
    <recommendedName>
        <fullName evidence="4">HhH-GPD domain-containing protein</fullName>
    </recommendedName>
</protein>
<evidence type="ECO:0000256" key="1">
    <source>
        <dbReference type="SAM" id="MobiDB-lite"/>
    </source>
</evidence>
<dbReference type="EMBL" id="JBBNAE010000009">
    <property type="protein sequence ID" value="KAK9095739.1"/>
    <property type="molecule type" value="Genomic_DNA"/>
</dbReference>
<dbReference type="PANTHER" id="PTHR10242:SF4">
    <property type="entry name" value="OS07G0657600 PROTEIN"/>
    <property type="match status" value="1"/>
</dbReference>
<feature type="region of interest" description="Disordered" evidence="1">
    <location>
        <begin position="188"/>
        <end position="240"/>
    </location>
</feature>
<reference evidence="2 3" key="1">
    <citation type="submission" date="2024-01" db="EMBL/GenBank/DDBJ databases">
        <title>Genome assemblies of Stephania.</title>
        <authorList>
            <person name="Yang L."/>
        </authorList>
    </citation>
    <scope>NUCLEOTIDE SEQUENCE [LARGE SCALE GENOMIC DNA]</scope>
    <source>
        <strain evidence="2">QJT</strain>
        <tissue evidence="2">Leaf</tissue>
    </source>
</reference>
<feature type="compositionally biased region" description="Low complexity" evidence="1">
    <location>
        <begin position="213"/>
        <end position="226"/>
    </location>
</feature>
<comment type="caution">
    <text evidence="2">The sequence shown here is derived from an EMBL/GenBank/DDBJ whole genome shotgun (WGS) entry which is preliminary data.</text>
</comment>
<dbReference type="Proteomes" id="UP001417504">
    <property type="component" value="Unassembled WGS sequence"/>
</dbReference>
<evidence type="ECO:0008006" key="4">
    <source>
        <dbReference type="Google" id="ProtNLM"/>
    </source>
</evidence>
<dbReference type="GO" id="GO:0006285">
    <property type="term" value="P:base-excision repair, AP site formation"/>
    <property type="evidence" value="ECO:0007669"/>
    <property type="project" value="TreeGrafter"/>
</dbReference>
<dbReference type="GO" id="GO:0034039">
    <property type="term" value="F:8-oxo-7,8-dihydroguanine DNA N-glycosylase activity"/>
    <property type="evidence" value="ECO:0007669"/>
    <property type="project" value="TreeGrafter"/>
</dbReference>
<name>A0AAP0EVH0_9MAGN</name>
<feature type="compositionally biased region" description="Low complexity" evidence="1">
    <location>
        <begin position="188"/>
        <end position="204"/>
    </location>
</feature>
<accession>A0AAP0EVH0</accession>
<keyword evidence="3" id="KW-1185">Reference proteome</keyword>